<evidence type="ECO:0000259" key="9">
    <source>
        <dbReference type="PROSITE" id="PS00022"/>
    </source>
</evidence>
<protein>
    <recommendedName>
        <fullName evidence="9 10">EGF-like domain-containing protein</fullName>
    </recommendedName>
</protein>
<keyword evidence="7" id="KW-0998">Cell outer membrane</keyword>
<evidence type="ECO:0000256" key="6">
    <source>
        <dbReference type="ARBA" id="ARBA00023136"/>
    </source>
</evidence>
<gene>
    <name evidence="11" type="ORF">LY90DRAFT_672115</name>
</gene>
<feature type="transmembrane region" description="Helical" evidence="8">
    <location>
        <begin position="6"/>
        <end position="24"/>
    </location>
</feature>
<dbReference type="NCBIfam" id="TIGR01376">
    <property type="entry name" value="POMP_repeat"/>
    <property type="match status" value="2"/>
</dbReference>
<name>A0A1Y2C1L3_9FUNG</name>
<proteinExistence type="predicted"/>
<keyword evidence="4" id="KW-0964">Secreted</keyword>
<reference evidence="11 12" key="1">
    <citation type="submission" date="2016-08" db="EMBL/GenBank/DDBJ databases">
        <title>A Parts List for Fungal Cellulosomes Revealed by Comparative Genomics.</title>
        <authorList>
            <consortium name="DOE Joint Genome Institute"/>
            <person name="Haitjema C.H."/>
            <person name="Gilmore S.P."/>
            <person name="Henske J.K."/>
            <person name="Solomon K.V."/>
            <person name="De Groot R."/>
            <person name="Kuo A."/>
            <person name="Mondo S.J."/>
            <person name="Salamov A.A."/>
            <person name="Labutti K."/>
            <person name="Zhao Z."/>
            <person name="Chiniquy J."/>
            <person name="Barry K."/>
            <person name="Brewer H.M."/>
            <person name="Purvine S.O."/>
            <person name="Wright A.T."/>
            <person name="Boxma B."/>
            <person name="Van Alen T."/>
            <person name="Hackstein J.H."/>
            <person name="Baker S.E."/>
            <person name="Grigoriev I.V."/>
            <person name="O'Malley M.A."/>
        </authorList>
    </citation>
    <scope>NUCLEOTIDE SEQUENCE [LARGE SCALE GENOMIC DNA]</scope>
    <source>
        <strain evidence="11 12">G1</strain>
    </source>
</reference>
<comment type="caution">
    <text evidence="11">The sequence shown here is derived from an EMBL/GenBank/DDBJ whole genome shotgun (WGS) entry which is preliminary data.</text>
</comment>
<evidence type="ECO:0000256" key="8">
    <source>
        <dbReference type="SAM" id="Phobius"/>
    </source>
</evidence>
<organism evidence="11 12">
    <name type="scientific">Neocallimastix californiae</name>
    <dbReference type="NCBI Taxonomy" id="1754190"/>
    <lineage>
        <taxon>Eukaryota</taxon>
        <taxon>Fungi</taxon>
        <taxon>Fungi incertae sedis</taxon>
        <taxon>Chytridiomycota</taxon>
        <taxon>Chytridiomycota incertae sedis</taxon>
        <taxon>Neocallimastigomycetes</taxon>
        <taxon>Neocallimastigales</taxon>
        <taxon>Neocallimastigaceae</taxon>
        <taxon>Neocallimastix</taxon>
    </lineage>
</organism>
<feature type="transmembrane region" description="Helical" evidence="8">
    <location>
        <begin position="1082"/>
        <end position="1101"/>
    </location>
</feature>
<feature type="transmembrane region" description="Helical" evidence="8">
    <location>
        <begin position="871"/>
        <end position="890"/>
    </location>
</feature>
<keyword evidence="12" id="KW-1185">Reference proteome</keyword>
<keyword evidence="8" id="KW-0812">Transmembrane</keyword>
<evidence type="ECO:0000256" key="5">
    <source>
        <dbReference type="ARBA" id="ARBA00022729"/>
    </source>
</evidence>
<comment type="subcellular location">
    <subcellularLocation>
        <location evidence="1">Cell envelope</location>
    </subcellularLocation>
    <subcellularLocation>
        <location evidence="2">Cell outer membrane</location>
    </subcellularLocation>
    <subcellularLocation>
        <location evidence="3">Secreted</location>
    </subcellularLocation>
</comment>
<dbReference type="OrthoDB" id="2154866at2759"/>
<keyword evidence="5" id="KW-0732">Signal</keyword>
<keyword evidence="6 8" id="KW-0472">Membrane</keyword>
<dbReference type="PANTHER" id="PTHR11319:SF35">
    <property type="entry name" value="OUTER MEMBRANE PROTEIN PMPC-RELATED"/>
    <property type="match status" value="1"/>
</dbReference>
<dbReference type="GO" id="GO:0005576">
    <property type="term" value="C:extracellular region"/>
    <property type="evidence" value="ECO:0007669"/>
    <property type="project" value="UniProtKB-SubCell"/>
</dbReference>
<accession>A0A1Y2C1L3</accession>
<dbReference type="EMBL" id="MCOG01000126">
    <property type="protein sequence ID" value="ORY40846.1"/>
    <property type="molecule type" value="Genomic_DNA"/>
</dbReference>
<keyword evidence="8" id="KW-1133">Transmembrane helix</keyword>
<evidence type="ECO:0000256" key="7">
    <source>
        <dbReference type="ARBA" id="ARBA00023237"/>
    </source>
</evidence>
<feature type="transmembrane region" description="Helical" evidence="8">
    <location>
        <begin position="994"/>
        <end position="1015"/>
    </location>
</feature>
<evidence type="ECO:0000256" key="3">
    <source>
        <dbReference type="ARBA" id="ARBA00004613"/>
    </source>
</evidence>
<dbReference type="AlphaFoldDB" id="A0A1Y2C1L3"/>
<evidence type="ECO:0000313" key="11">
    <source>
        <dbReference type="EMBL" id="ORY40846.1"/>
    </source>
</evidence>
<evidence type="ECO:0000313" key="12">
    <source>
        <dbReference type="Proteomes" id="UP000193920"/>
    </source>
</evidence>
<feature type="domain" description="EGF-like" evidence="9 10">
    <location>
        <begin position="838"/>
        <end position="849"/>
    </location>
</feature>
<dbReference type="InterPro" id="IPR000742">
    <property type="entry name" value="EGF"/>
</dbReference>
<feature type="transmembrane region" description="Helical" evidence="8">
    <location>
        <begin position="1113"/>
        <end position="1140"/>
    </location>
</feature>
<feature type="transmembrane region" description="Helical" evidence="8">
    <location>
        <begin position="1039"/>
        <end position="1061"/>
    </location>
</feature>
<dbReference type="PANTHER" id="PTHR11319">
    <property type="entry name" value="G PROTEIN-COUPLED RECEPTOR-RELATED"/>
    <property type="match status" value="1"/>
</dbReference>
<dbReference type="PROSITE" id="PS01186">
    <property type="entry name" value="EGF_2"/>
    <property type="match status" value="1"/>
</dbReference>
<feature type="transmembrane region" description="Helical" evidence="8">
    <location>
        <begin position="902"/>
        <end position="924"/>
    </location>
</feature>
<evidence type="ECO:0000256" key="4">
    <source>
        <dbReference type="ARBA" id="ARBA00022525"/>
    </source>
</evidence>
<dbReference type="InterPro" id="IPR003368">
    <property type="entry name" value="POMP_repeat"/>
</dbReference>
<sequence length="1220" mass="141211">MLISSNFDYIMLIHNYILILLYLISYSQTKEIKIYNSYNDLINLENVIQENQNENLILYFPDKEYDFSLIYTTLNFRISSNVTFYNEKIGKTIFNFKNKNSKGIQIDFRNNGILKFVNIKFKNFVSNSDDHYLIKSYYNEININYHLVFERCLFEDISSNLYLSVSRCSKVTQIEPHTLFINCSFINNIYKIMHTYNEIGDSSEETSLCNKINFLNCHFINSNNLFTLNNIDINIINSSFENISTSSMDIASIIESKTKNNNIVIKDSIIKNSNIDNSVPFMHFIENTILLQNVTFSKCHSNSGYLINVDKSIDKNKFIIDNSIFDDVSSVFRGYYNYIEFKNSILKNINSQKSSIPPHNDCKHTSFNITNSTFQNIRTGTSIIGSEAKYTFNNVNISDISTNGKAVLYLIYNSNYFNHVTIRNVYNKGDIGDASFLYFDSGEENQKLFLNNVSIDNGKTNGSFLSIKGNTNVINIENSNINNIISYGPIIKNFSKKSKIIFQNVNFNKNENLDKNQCGTIQLENSIDLSISNSVFTNNTSKNNGGVICFKDMNDLNLSIKSSQYISNTAFNGGAMYFSINLIGDNFQPFINFTDVIFKSNNANDFGGALYSNNDKLYLAEISNVVFERNIARRAGGAIYVPNNIKKKSLDISKCEFINNKGETYGNDYTTEVSHIKLNNKNINYNVKSGDYIPLKFSLYDEYDEFINDKFNIYSGILLSISIKDNRNDNNNSKYEIHGNTCSFYKGNCDLSQLRLFANPTNYTLNINFENHYNKIKFELNSINVTINTCNTNQINYIKNNILYCENPICNEKCNLNSGECFPKYNNTEKNTIETNECRCFDGYKGTFCSERIVIESVNKRVIKETGFYKHIIYSVGTILIFLSSFFGVYKNYFFCALNFILYHYGLFLIYSVIIIIYQLNIALGIDPINNNIKYSQNRTSFSENDVSEDNYIKNINNNISTENHNISERKLHLTINTNNINYLFKNIMAIKSLYSLILSCYVVLIIILVIIITVKGFEENNNEIDENERYIKDISKKYIYNCSLTHYNTGLSMIEILFLIPLILKCRKVWSYECIFKMINYLNYSIPIWVTTGPLAKMIFSIAFKSNLYSEILILSIFIIICYLSLYCLYMFNIVYTIINKQSNNTKFFFKYPSINFCFEHRIYNCNCNKSNNVTIDNIENQIDNYLLDFNYCSKIIQMINNKKKNVSNIENISHKNPK</sequence>
<evidence type="ECO:0000256" key="1">
    <source>
        <dbReference type="ARBA" id="ARBA00004196"/>
    </source>
</evidence>
<dbReference type="Proteomes" id="UP000193920">
    <property type="component" value="Unassembled WGS sequence"/>
</dbReference>
<evidence type="ECO:0000259" key="10">
    <source>
        <dbReference type="PROSITE" id="PS01186"/>
    </source>
</evidence>
<evidence type="ECO:0000256" key="2">
    <source>
        <dbReference type="ARBA" id="ARBA00004442"/>
    </source>
</evidence>
<dbReference type="PROSITE" id="PS00022">
    <property type="entry name" value="EGF_1"/>
    <property type="match status" value="1"/>
</dbReference>